<accession>A0AAU9IQI7</accession>
<dbReference type="Pfam" id="PF01918">
    <property type="entry name" value="Alba"/>
    <property type="match status" value="2"/>
</dbReference>
<dbReference type="GO" id="GO:0003723">
    <property type="term" value="F:RNA binding"/>
    <property type="evidence" value="ECO:0007669"/>
    <property type="project" value="UniProtKB-KW"/>
</dbReference>
<evidence type="ECO:0000313" key="7">
    <source>
        <dbReference type="EMBL" id="CAG9317811.1"/>
    </source>
</evidence>
<dbReference type="EMBL" id="CAJZBQ010000018">
    <property type="protein sequence ID" value="CAG9317811.1"/>
    <property type="molecule type" value="Genomic_DNA"/>
</dbReference>
<evidence type="ECO:0000259" key="6">
    <source>
        <dbReference type="Pfam" id="PF01918"/>
    </source>
</evidence>
<evidence type="ECO:0000256" key="1">
    <source>
        <dbReference type="ARBA" id="ARBA00004123"/>
    </source>
</evidence>
<organism evidence="7 8">
    <name type="scientific">Blepharisma stoltei</name>
    <dbReference type="NCBI Taxonomy" id="1481888"/>
    <lineage>
        <taxon>Eukaryota</taxon>
        <taxon>Sar</taxon>
        <taxon>Alveolata</taxon>
        <taxon>Ciliophora</taxon>
        <taxon>Postciliodesmatophora</taxon>
        <taxon>Heterotrichea</taxon>
        <taxon>Heterotrichida</taxon>
        <taxon>Blepharismidae</taxon>
        <taxon>Blepharisma</taxon>
    </lineage>
</organism>
<dbReference type="InterPro" id="IPR002775">
    <property type="entry name" value="DNA/RNA-bd_Alba-like"/>
</dbReference>
<gene>
    <name evidence="7" type="ORF">BSTOLATCC_MIC19053</name>
</gene>
<evidence type="ECO:0000256" key="5">
    <source>
        <dbReference type="SAM" id="MobiDB-lite"/>
    </source>
</evidence>
<dbReference type="Proteomes" id="UP001162131">
    <property type="component" value="Unassembled WGS sequence"/>
</dbReference>
<feature type="compositionally biased region" description="Basic and acidic residues" evidence="5">
    <location>
        <begin position="116"/>
        <end position="126"/>
    </location>
</feature>
<comment type="caution">
    <text evidence="7">The sequence shown here is derived from an EMBL/GenBank/DDBJ whole genome shotgun (WGS) entry which is preliminary data.</text>
</comment>
<dbReference type="GO" id="GO:0005634">
    <property type="term" value="C:nucleus"/>
    <property type="evidence" value="ECO:0007669"/>
    <property type="project" value="UniProtKB-SubCell"/>
</dbReference>
<dbReference type="InterPro" id="IPR051958">
    <property type="entry name" value="Alba-like_NAB"/>
</dbReference>
<dbReference type="SUPFAM" id="SSF82704">
    <property type="entry name" value="AlbA-like"/>
    <property type="match status" value="2"/>
</dbReference>
<feature type="compositionally biased region" description="Basic residues" evidence="5">
    <location>
        <begin position="129"/>
        <end position="143"/>
    </location>
</feature>
<feature type="compositionally biased region" description="Basic and acidic residues" evidence="5">
    <location>
        <begin position="153"/>
        <end position="198"/>
    </location>
</feature>
<dbReference type="AlphaFoldDB" id="A0AAU9IQI7"/>
<keyword evidence="3" id="KW-0694">RNA-binding</keyword>
<keyword evidence="8" id="KW-1185">Reference proteome</keyword>
<dbReference type="InterPro" id="IPR036882">
    <property type="entry name" value="Alba-like_dom_sf"/>
</dbReference>
<evidence type="ECO:0000256" key="4">
    <source>
        <dbReference type="ARBA" id="ARBA00023242"/>
    </source>
</evidence>
<feature type="region of interest" description="Disordered" evidence="5">
    <location>
        <begin position="85"/>
        <end position="249"/>
    </location>
</feature>
<evidence type="ECO:0000256" key="2">
    <source>
        <dbReference type="ARBA" id="ARBA00008018"/>
    </source>
</evidence>
<evidence type="ECO:0000256" key="3">
    <source>
        <dbReference type="ARBA" id="ARBA00022884"/>
    </source>
</evidence>
<sequence>MATPKDEVSISSTQGLSKHITEVATLLEETGKAKITAINSAIPQALNLVELIKHRVKGIHQINTFERVEGTNKTRVTFLLSLSPLDSKDKGYQGPIPDSEVQEKSLSELKQAPPKPEWRTDEEGATRPRGSRGGRRGNRRGGRQSRGGSTGRTEGRYESRYEGRQEGRTESRPYQNKREPRTRDAEETKEGHSSERPRGRSQGRRPRGNVSSSGNRPTGQKGDYKPRDRRRAPEMEKYTRAPRKPEESTRAANEIFVNARAHPNLFIREALLLLRKDNLRTIVIKASGLALPRAVKVVEEIKRYEAGLHQVNKISKRNVKDVFTPNEPGLDEVVKERTIDGFEITLTKDVPDTKSPGYQAPLPASEVRAISLEEIEKL</sequence>
<keyword evidence="4" id="KW-0539">Nucleus</keyword>
<feature type="compositionally biased region" description="Polar residues" evidence="5">
    <location>
        <begin position="209"/>
        <end position="218"/>
    </location>
</feature>
<reference evidence="7" key="1">
    <citation type="submission" date="2021-09" db="EMBL/GenBank/DDBJ databases">
        <authorList>
            <consortium name="AG Swart"/>
            <person name="Singh M."/>
            <person name="Singh A."/>
            <person name="Seah K."/>
            <person name="Emmerich C."/>
        </authorList>
    </citation>
    <scope>NUCLEOTIDE SEQUENCE</scope>
    <source>
        <strain evidence="7">ATCC30299</strain>
    </source>
</reference>
<proteinExistence type="inferred from homology"/>
<name>A0AAU9IQI7_9CILI</name>
<protein>
    <recommendedName>
        <fullName evidence="6">DNA/RNA-binding protein Alba-like domain-containing protein</fullName>
    </recommendedName>
</protein>
<evidence type="ECO:0000313" key="8">
    <source>
        <dbReference type="Proteomes" id="UP001162131"/>
    </source>
</evidence>
<comment type="similarity">
    <text evidence="2">Belongs to the histone-like Alba family.</text>
</comment>
<dbReference type="PANTHER" id="PTHR13516">
    <property type="entry name" value="RIBONUCLEASE P SUBUNIT P25"/>
    <property type="match status" value="1"/>
</dbReference>
<feature type="domain" description="DNA/RNA-binding protein Alba-like" evidence="6">
    <location>
        <begin position="7"/>
        <end position="65"/>
    </location>
</feature>
<dbReference type="PANTHER" id="PTHR13516:SF4">
    <property type="entry name" value="FI09323P"/>
    <property type="match status" value="1"/>
</dbReference>
<feature type="domain" description="DNA/RNA-binding protein Alba-like" evidence="6">
    <location>
        <begin position="253"/>
        <end position="315"/>
    </location>
</feature>
<feature type="compositionally biased region" description="Basic and acidic residues" evidence="5">
    <location>
        <begin position="222"/>
        <end position="249"/>
    </location>
</feature>
<comment type="subcellular location">
    <subcellularLocation>
        <location evidence="1">Nucleus</location>
    </subcellularLocation>
</comment>
<dbReference type="Gene3D" id="3.30.110.20">
    <property type="entry name" value="Alba-like domain"/>
    <property type="match status" value="2"/>
</dbReference>